<dbReference type="GO" id="GO:0003735">
    <property type="term" value="F:structural constituent of ribosome"/>
    <property type="evidence" value="ECO:0007669"/>
    <property type="project" value="InterPro"/>
</dbReference>
<keyword evidence="2 7" id="KW-0699">rRNA-binding</keyword>
<dbReference type="PROSITE" id="PS00527">
    <property type="entry name" value="RIBOSOMAL_S14"/>
    <property type="match status" value="1"/>
</dbReference>
<evidence type="ECO:0000313" key="9">
    <source>
        <dbReference type="Proteomes" id="UP000509448"/>
    </source>
</evidence>
<keyword evidence="5 7" id="KW-0689">Ribosomal protein</keyword>
<dbReference type="NCBIfam" id="NF004424">
    <property type="entry name" value="PRK05766.1"/>
    <property type="match status" value="1"/>
</dbReference>
<keyword evidence="4 7" id="KW-0694">RNA-binding</keyword>
<dbReference type="PANTHER" id="PTHR12010">
    <property type="entry name" value="40S RIBOSOMAL PROTEIN S29"/>
    <property type="match status" value="1"/>
</dbReference>
<keyword evidence="1 7" id="KW-0479">Metal-binding</keyword>
<dbReference type="Pfam" id="PF00253">
    <property type="entry name" value="Ribosomal_S14"/>
    <property type="match status" value="1"/>
</dbReference>
<evidence type="ECO:0000256" key="7">
    <source>
        <dbReference type="HAMAP-Rule" id="MF_01364"/>
    </source>
</evidence>
<sequence>MAKVRSGKPRRFGKGSRVCVRCGQTGPVIQKYGLMLCRQCFREVAEEMGFEKYQ</sequence>
<organism evidence="8 9">
    <name type="scientific">Conexivisphaera calida</name>
    <dbReference type="NCBI Taxonomy" id="1874277"/>
    <lineage>
        <taxon>Archaea</taxon>
        <taxon>Nitrososphaerota</taxon>
        <taxon>Conexivisphaeria</taxon>
        <taxon>Conexivisphaerales</taxon>
        <taxon>Conexivisphaeraceae</taxon>
        <taxon>Conexivisphaera</taxon>
    </lineage>
</organism>
<dbReference type="OrthoDB" id="5615at2157"/>
<evidence type="ECO:0000256" key="5">
    <source>
        <dbReference type="ARBA" id="ARBA00022980"/>
    </source>
</evidence>
<dbReference type="GO" id="GO:0002181">
    <property type="term" value="P:cytoplasmic translation"/>
    <property type="evidence" value="ECO:0007669"/>
    <property type="project" value="TreeGrafter"/>
</dbReference>
<keyword evidence="6 7" id="KW-0687">Ribonucleoprotein</keyword>
<comment type="cofactor">
    <cofactor evidence="7">
        <name>Zn(2+)</name>
        <dbReference type="ChEBI" id="CHEBI:29105"/>
    </cofactor>
    <text evidence="7">Binds 1 zinc ion per subunit.</text>
</comment>
<dbReference type="InterPro" id="IPR039744">
    <property type="entry name" value="RIbosomal_uS14_euk_arc"/>
</dbReference>
<dbReference type="GO" id="GO:0019843">
    <property type="term" value="F:rRNA binding"/>
    <property type="evidence" value="ECO:0007669"/>
    <property type="project" value="UniProtKB-UniRule"/>
</dbReference>
<dbReference type="EMBL" id="AP018732">
    <property type="protein sequence ID" value="BBE41712.1"/>
    <property type="molecule type" value="Genomic_DNA"/>
</dbReference>
<reference evidence="8 9" key="1">
    <citation type="journal article" date="2019" name="ISME J.">
        <title>Isolation and characterization of a thermophilic sulfur- and iron-reducing thaumarchaeote from a terrestrial acidic hot spring.</title>
        <authorList>
            <person name="Kato S."/>
            <person name="Itoh T."/>
            <person name="Yuki M."/>
            <person name="Nagamori M."/>
            <person name="Ohnishi M."/>
            <person name="Uematsu K."/>
            <person name="Suzuki K."/>
            <person name="Takashina T."/>
            <person name="Ohkuma M."/>
        </authorList>
    </citation>
    <scope>NUCLEOTIDE SEQUENCE [LARGE SCALE GENOMIC DNA]</scope>
    <source>
        <strain evidence="8 9">NAS-02</strain>
    </source>
</reference>
<evidence type="ECO:0000313" key="8">
    <source>
        <dbReference type="EMBL" id="BBE41712.1"/>
    </source>
</evidence>
<feature type="binding site" evidence="7">
    <location>
        <position position="37"/>
    </location>
    <ligand>
        <name>Zn(2+)</name>
        <dbReference type="ChEBI" id="CHEBI:29105"/>
    </ligand>
</feature>
<dbReference type="InterPro" id="IPR018271">
    <property type="entry name" value="Ribosomal_uS14_CS"/>
</dbReference>
<dbReference type="GO" id="GO:0008270">
    <property type="term" value="F:zinc ion binding"/>
    <property type="evidence" value="ECO:0007669"/>
    <property type="project" value="UniProtKB-UniRule"/>
</dbReference>
<dbReference type="InterPro" id="IPR043140">
    <property type="entry name" value="Ribosomal_uS14_sf"/>
</dbReference>
<dbReference type="InterPro" id="IPR023676">
    <property type="entry name" value="Ribosomal_uS14_arc"/>
</dbReference>
<dbReference type="GeneID" id="55584138"/>
<feature type="binding site" evidence="7">
    <location>
        <position position="22"/>
    </location>
    <ligand>
        <name>Zn(2+)</name>
        <dbReference type="ChEBI" id="CHEBI:29105"/>
    </ligand>
</feature>
<keyword evidence="9" id="KW-1185">Reference proteome</keyword>
<evidence type="ECO:0000256" key="3">
    <source>
        <dbReference type="ARBA" id="ARBA00022833"/>
    </source>
</evidence>
<dbReference type="PANTHER" id="PTHR12010:SF2">
    <property type="entry name" value="40S RIBOSOMAL PROTEIN S29"/>
    <property type="match status" value="1"/>
</dbReference>
<evidence type="ECO:0000256" key="6">
    <source>
        <dbReference type="ARBA" id="ARBA00023274"/>
    </source>
</evidence>
<keyword evidence="3 7" id="KW-0862">Zinc</keyword>
<dbReference type="RefSeq" id="WP_174448021.1">
    <property type="nucleotide sequence ID" value="NZ_AP018732.1"/>
</dbReference>
<feature type="binding site" evidence="7">
    <location>
        <position position="40"/>
    </location>
    <ligand>
        <name>Zn(2+)</name>
        <dbReference type="ChEBI" id="CHEBI:29105"/>
    </ligand>
</feature>
<dbReference type="FunFam" id="4.10.830.10:FF:000002">
    <property type="entry name" value="40S ribosomal protein S29"/>
    <property type="match status" value="1"/>
</dbReference>
<comment type="function">
    <text evidence="7">Binds 16S rRNA, required for the assembly of 30S particles.</text>
</comment>
<gene>
    <name evidence="7" type="primary">rps14</name>
    <name evidence="8" type="ORF">NAS2_0320</name>
</gene>
<evidence type="ECO:0000256" key="1">
    <source>
        <dbReference type="ARBA" id="ARBA00022723"/>
    </source>
</evidence>
<comment type="similarity">
    <text evidence="7">Belongs to the universal ribosomal protein uS14 family. Zinc-binding uS14 subfamily.</text>
</comment>
<dbReference type="HAMAP" id="MF_01364_A">
    <property type="entry name" value="Ribosomal_uS14_2_A"/>
    <property type="match status" value="1"/>
</dbReference>
<evidence type="ECO:0000256" key="2">
    <source>
        <dbReference type="ARBA" id="ARBA00022730"/>
    </source>
</evidence>
<dbReference type="Proteomes" id="UP000509448">
    <property type="component" value="Chromosome"/>
</dbReference>
<accession>A0A4P2VD16</accession>
<evidence type="ECO:0000256" key="4">
    <source>
        <dbReference type="ARBA" id="ARBA00022884"/>
    </source>
</evidence>
<protein>
    <recommendedName>
        <fullName evidence="7">Small ribosomal subunit protein uS14</fullName>
    </recommendedName>
</protein>
<dbReference type="AlphaFoldDB" id="A0A4P2VD16"/>
<comment type="subunit">
    <text evidence="7">Part of the 30S ribosomal subunit.</text>
</comment>
<dbReference type="GO" id="GO:0022627">
    <property type="term" value="C:cytosolic small ribosomal subunit"/>
    <property type="evidence" value="ECO:0007669"/>
    <property type="project" value="TreeGrafter"/>
</dbReference>
<dbReference type="InterPro" id="IPR001209">
    <property type="entry name" value="Ribosomal_uS14"/>
</dbReference>
<proteinExistence type="inferred from homology"/>
<dbReference type="Gene3D" id="4.10.830.10">
    <property type="entry name" value="30s Ribosomal Protein S14, Chain N"/>
    <property type="match status" value="1"/>
</dbReference>
<dbReference type="KEGG" id="ccai:NAS2_0320"/>
<feature type="binding site" evidence="7">
    <location>
        <position position="19"/>
    </location>
    <ligand>
        <name>Zn(2+)</name>
        <dbReference type="ChEBI" id="CHEBI:29105"/>
    </ligand>
</feature>
<name>A0A4P2VD16_9ARCH</name>